<dbReference type="SUPFAM" id="SSF49785">
    <property type="entry name" value="Galactose-binding domain-like"/>
    <property type="match status" value="1"/>
</dbReference>
<reference evidence="4" key="1">
    <citation type="submission" date="2017-04" db="EMBL/GenBank/DDBJ databases">
        <title>Function of individual gut microbiota members based on whole genome sequencing of pure cultures obtained from chicken caecum.</title>
        <authorList>
            <person name="Medvecky M."/>
            <person name="Cejkova D."/>
            <person name="Polansky O."/>
            <person name="Karasova D."/>
            <person name="Kubasova T."/>
            <person name="Cizek A."/>
            <person name="Rychlik I."/>
        </authorList>
    </citation>
    <scope>NUCLEOTIDE SEQUENCE [LARGE SCALE GENOMIC DNA]</scope>
    <source>
        <strain evidence="4">An42</strain>
    </source>
</reference>
<evidence type="ECO:0000256" key="2">
    <source>
        <dbReference type="ARBA" id="ARBA00022801"/>
    </source>
</evidence>
<dbReference type="PANTHER" id="PTHR43817">
    <property type="entry name" value="GLYCOSYL HYDROLASE"/>
    <property type="match status" value="1"/>
</dbReference>
<dbReference type="InterPro" id="IPR008979">
    <property type="entry name" value="Galactose-bd-like_sf"/>
</dbReference>
<accession>A0A9Q5SSX5</accession>
<dbReference type="AlphaFoldDB" id="A0A9Q5SSX5"/>
<keyword evidence="2" id="KW-0378">Hydrolase</keyword>
<evidence type="ECO:0000313" key="4">
    <source>
        <dbReference type="Proteomes" id="UP000195975"/>
    </source>
</evidence>
<proteinExistence type="predicted"/>
<dbReference type="GO" id="GO:0005975">
    <property type="term" value="P:carbohydrate metabolic process"/>
    <property type="evidence" value="ECO:0007669"/>
    <property type="project" value="InterPro"/>
</dbReference>
<dbReference type="EMBL" id="NFIJ01000004">
    <property type="protein sequence ID" value="OUO05987.1"/>
    <property type="molecule type" value="Genomic_DNA"/>
</dbReference>
<dbReference type="GeneID" id="93408199"/>
<dbReference type="Pfam" id="PF17132">
    <property type="entry name" value="Glyco_hydro_106"/>
    <property type="match status" value="1"/>
</dbReference>
<evidence type="ECO:0008006" key="5">
    <source>
        <dbReference type="Google" id="ProtNLM"/>
    </source>
</evidence>
<dbReference type="GO" id="GO:0004553">
    <property type="term" value="F:hydrolase activity, hydrolyzing O-glycosyl compounds"/>
    <property type="evidence" value="ECO:0007669"/>
    <property type="project" value="InterPro"/>
</dbReference>
<organism evidence="3 4">
    <name type="scientific">Parabacteroides johnsonii</name>
    <dbReference type="NCBI Taxonomy" id="387661"/>
    <lineage>
        <taxon>Bacteria</taxon>
        <taxon>Pseudomonadati</taxon>
        <taxon>Bacteroidota</taxon>
        <taxon>Bacteroidia</taxon>
        <taxon>Bacteroidales</taxon>
        <taxon>Tannerellaceae</taxon>
        <taxon>Parabacteroides</taxon>
    </lineage>
</organism>
<dbReference type="RefSeq" id="WP_087375269.1">
    <property type="nucleotide sequence ID" value="NZ_CAJLBM010000064.1"/>
</dbReference>
<name>A0A9Q5SSX5_9BACT</name>
<protein>
    <recommendedName>
        <fullName evidence="5">Glycosyl hydrolases family 2 sugar binding domain-containing protein</fullName>
    </recommendedName>
</protein>
<evidence type="ECO:0000256" key="1">
    <source>
        <dbReference type="ARBA" id="ARBA00022729"/>
    </source>
</evidence>
<comment type="caution">
    <text evidence="3">The sequence shown here is derived from an EMBL/GenBank/DDBJ whole genome shotgun (WGS) entry which is preliminary data.</text>
</comment>
<evidence type="ECO:0000313" key="3">
    <source>
        <dbReference type="EMBL" id="OUO05987.1"/>
    </source>
</evidence>
<keyword evidence="1" id="KW-0732">Signal</keyword>
<dbReference type="Gene3D" id="2.60.120.260">
    <property type="entry name" value="Galactose-binding domain-like"/>
    <property type="match status" value="1"/>
</dbReference>
<dbReference type="Proteomes" id="UP000195975">
    <property type="component" value="Unassembled WGS sequence"/>
</dbReference>
<dbReference type="PANTHER" id="PTHR43817:SF1">
    <property type="entry name" value="HYDROLASE, FAMILY 43, PUTATIVE (AFU_ORTHOLOGUE AFUA_3G01660)-RELATED"/>
    <property type="match status" value="1"/>
</dbReference>
<gene>
    <name evidence="3" type="ORF">B5F96_05590</name>
</gene>
<dbReference type="NCBIfam" id="NF045579">
    <property type="entry name" value="rhamnoside_JR"/>
    <property type="match status" value="1"/>
</dbReference>
<sequence length="671" mass="76877">MLSSIKKERGNYDTPPRRGYDPIPYLPVFANEIIESHDVSQRFMNDYKQTVSDLIAEHYRYQQEVAHKDGLLTMCEASGPHQNQSDALLCQKYSDVPMGEFWARSKTHRISLKQRFLTKEAVSAGHIYGKNVISAESFTSVGPQWEEDPYFLKPTADRAFCEGINKLYFHTYPHSPSLTAKPGFVYYAGTYINRNTTWWNYSLDWNTYLARNQYVLQQGTPVVDVCIYYGTGIEKRIQYKQDSALMDLGYQYDYVNSDVILNQMSVQDGKICLPNGISYELLVLPEESGISIEVLEKIREMVYDGATIVGPRPICSIGLYKSTEIDRQIKSITNLLWGELDTPLIDRTVGNGKIVYGKNIDQILSEKKIEPDLKIENRDSNFSLDFIHRRNKEYDIYYLANLREEAIDYATLSFRTSGKVPYIWNPVDGTVIEQRVYVDDGERTHIPCSFDPYGSYFIIFEKKENAKPSIISVTGPDGNRSCFLEKSGNYQLTYSNGESKNITIASARYLTINTSWNVSFSTEMGGPGSVEFKNLISWPESENLGIKYYSGTASYQNTFIIKDEIEGAKVFLDLGELYNVAEIVLNGHNLGTCWLRPFQKEISEYVKQGRNKIEIKVTNLWPNRLIGDQFLPEAERYTQTNISKYTRQDTLRPSGLLGPVRLMIIPDRDEF</sequence>